<dbReference type="eggNOG" id="KOG1871">
    <property type="taxonomic scope" value="Eukaryota"/>
</dbReference>
<dbReference type="GO" id="GO:0004843">
    <property type="term" value="F:cysteine-type deubiquitinase activity"/>
    <property type="evidence" value="ECO:0007669"/>
    <property type="project" value="UniProtKB-EC"/>
</dbReference>
<gene>
    <name evidence="9" type="ORF">SDRG_04729</name>
</gene>
<feature type="compositionally biased region" description="Low complexity" evidence="7">
    <location>
        <begin position="147"/>
        <end position="156"/>
    </location>
</feature>
<dbReference type="InterPro" id="IPR001394">
    <property type="entry name" value="Peptidase_C19_UCH"/>
</dbReference>
<dbReference type="PROSITE" id="PS00973">
    <property type="entry name" value="USP_2"/>
    <property type="match status" value="1"/>
</dbReference>
<dbReference type="CDD" id="cd02257">
    <property type="entry name" value="Peptidase_C19"/>
    <property type="match status" value="1"/>
</dbReference>
<feature type="compositionally biased region" description="Low complexity" evidence="7">
    <location>
        <begin position="65"/>
        <end position="83"/>
    </location>
</feature>
<evidence type="ECO:0000256" key="7">
    <source>
        <dbReference type="SAM" id="MobiDB-lite"/>
    </source>
</evidence>
<dbReference type="Pfam" id="PF00443">
    <property type="entry name" value="UCH"/>
    <property type="match status" value="1"/>
</dbReference>
<proteinExistence type="predicted"/>
<dbReference type="Gene3D" id="3.90.70.10">
    <property type="entry name" value="Cysteine proteinases"/>
    <property type="match status" value="1"/>
</dbReference>
<dbReference type="InterPro" id="IPR018200">
    <property type="entry name" value="USP_CS"/>
</dbReference>
<dbReference type="OMA" id="HVEYERS"/>
<dbReference type="OrthoDB" id="429671at2759"/>
<dbReference type="PANTHER" id="PTHR24006:SF687">
    <property type="entry name" value="UBIQUITIN CARBOXYL-TERMINAL HYDROLASE 10"/>
    <property type="match status" value="1"/>
</dbReference>
<feature type="compositionally biased region" description="Low complexity" evidence="7">
    <location>
        <begin position="105"/>
        <end position="136"/>
    </location>
</feature>
<dbReference type="GeneID" id="19945456"/>
<dbReference type="PROSITE" id="PS50235">
    <property type="entry name" value="USP_3"/>
    <property type="match status" value="1"/>
</dbReference>
<dbReference type="InterPro" id="IPR050164">
    <property type="entry name" value="Peptidase_C19"/>
</dbReference>
<keyword evidence="5" id="KW-0378">Hydrolase</keyword>
<evidence type="ECO:0000256" key="6">
    <source>
        <dbReference type="ARBA" id="ARBA00022807"/>
    </source>
</evidence>
<evidence type="ECO:0000256" key="5">
    <source>
        <dbReference type="ARBA" id="ARBA00022801"/>
    </source>
</evidence>
<evidence type="ECO:0000259" key="8">
    <source>
        <dbReference type="PROSITE" id="PS50235"/>
    </source>
</evidence>
<dbReference type="AlphaFoldDB" id="T0QSL1"/>
<dbReference type="RefSeq" id="XP_008608634.1">
    <property type="nucleotide sequence ID" value="XM_008610412.1"/>
</dbReference>
<evidence type="ECO:0000256" key="2">
    <source>
        <dbReference type="ARBA" id="ARBA00012759"/>
    </source>
</evidence>
<comment type="catalytic activity">
    <reaction evidence="1">
        <text>Thiol-dependent hydrolysis of ester, thioester, amide, peptide and isopeptide bonds formed by the C-terminal Gly of ubiquitin (a 76-residue protein attached to proteins as an intracellular targeting signal).</text>
        <dbReference type="EC" id="3.4.19.12"/>
    </reaction>
</comment>
<keyword evidence="10" id="KW-1185">Reference proteome</keyword>
<dbReference type="InterPro" id="IPR038765">
    <property type="entry name" value="Papain-like_cys_pep_sf"/>
</dbReference>
<sequence>MAESILFGDFTPEEAKTLAPPAPKPRKTWGPIPTPVHVPIPRSNPPSQPATPTRATSKPATPSRATSKPATPTKAPSKPATPVQAPPAVPAPAKKPFSWATHSLPTTPSVAAPTPAAPAQTTPAPAAAAPAKSAPAGGRGRQPGVQAGAPNSGAPPKASPSPAPKVDTNEAAPEKASNDEPDADTPPLPPKKPFSWSTHNLAPSSAPAPEAPPAPIVERKSFEAAFDDALRELDLHAGAHDLQKRGFVNQGNTCFQNVTFQALLACAPFLNMLVSMAAVVDLPNDVYPAWSHMLALVHAFEEPTLGLHVHMRKLPKKTAFTMPTYFLKAFQMANGMQQDALEFLEFVLDRLHVEYERSGCVFPQAPKRDNADEGWEEIQAHGRVGVVHHNVVETESPITHLFKGTLRSEIRAGRKVSASTVEPFHCLHLNMGTTPETLLEMIQSSMADEVLESRGTKRTFIESLPNVLTCHVKRFTYDPRLGPLKLNTFVEYPLELVLPTTLFSPKLRKADAVYKLFAVIAHHGMEAVGGHYTMSCCDAKDQWTCYDDDTVIPRTTEAALQENAYLLFFQRMR</sequence>
<dbReference type="PANTHER" id="PTHR24006">
    <property type="entry name" value="UBIQUITIN CARBOXYL-TERMINAL HYDROLASE"/>
    <property type="match status" value="1"/>
</dbReference>
<feature type="region of interest" description="Disordered" evidence="7">
    <location>
        <begin position="1"/>
        <end position="214"/>
    </location>
</feature>
<evidence type="ECO:0000313" key="9">
    <source>
        <dbReference type="EMBL" id="EQC37701.1"/>
    </source>
</evidence>
<protein>
    <recommendedName>
        <fullName evidence="2">ubiquitinyl hydrolase 1</fullName>
        <ecNumber evidence="2">3.4.19.12</ecNumber>
    </recommendedName>
</protein>
<evidence type="ECO:0000256" key="1">
    <source>
        <dbReference type="ARBA" id="ARBA00000707"/>
    </source>
</evidence>
<feature type="domain" description="USP" evidence="8">
    <location>
        <begin position="245"/>
        <end position="572"/>
    </location>
</feature>
<feature type="compositionally biased region" description="Polar residues" evidence="7">
    <location>
        <begin position="50"/>
        <end position="64"/>
    </location>
</feature>
<keyword evidence="4" id="KW-0833">Ubl conjugation pathway</keyword>
<dbReference type="EC" id="3.4.19.12" evidence="2"/>
<dbReference type="GO" id="GO:0005829">
    <property type="term" value="C:cytosol"/>
    <property type="evidence" value="ECO:0007669"/>
    <property type="project" value="TreeGrafter"/>
</dbReference>
<dbReference type="VEuPathDB" id="FungiDB:SDRG_04729"/>
<organism evidence="9 10">
    <name type="scientific">Saprolegnia diclina (strain VS20)</name>
    <dbReference type="NCBI Taxonomy" id="1156394"/>
    <lineage>
        <taxon>Eukaryota</taxon>
        <taxon>Sar</taxon>
        <taxon>Stramenopiles</taxon>
        <taxon>Oomycota</taxon>
        <taxon>Saprolegniomycetes</taxon>
        <taxon>Saprolegniales</taxon>
        <taxon>Saprolegniaceae</taxon>
        <taxon>Saprolegnia</taxon>
    </lineage>
</organism>
<dbReference type="GO" id="GO:0005634">
    <property type="term" value="C:nucleus"/>
    <property type="evidence" value="ECO:0007669"/>
    <property type="project" value="TreeGrafter"/>
</dbReference>
<name>T0QSL1_SAPDV</name>
<dbReference type="STRING" id="1156394.T0QSL1"/>
<dbReference type="SUPFAM" id="SSF54001">
    <property type="entry name" value="Cysteine proteinases"/>
    <property type="match status" value="1"/>
</dbReference>
<reference evidence="9 10" key="1">
    <citation type="submission" date="2012-04" db="EMBL/GenBank/DDBJ databases">
        <title>The Genome Sequence of Saprolegnia declina VS20.</title>
        <authorList>
            <consortium name="The Broad Institute Genome Sequencing Platform"/>
            <person name="Russ C."/>
            <person name="Nusbaum C."/>
            <person name="Tyler B."/>
            <person name="van West P."/>
            <person name="Dieguez-Uribeondo J."/>
            <person name="de Bruijn I."/>
            <person name="Tripathy S."/>
            <person name="Jiang R."/>
            <person name="Young S.K."/>
            <person name="Zeng Q."/>
            <person name="Gargeya S."/>
            <person name="Fitzgerald M."/>
            <person name="Haas B."/>
            <person name="Abouelleil A."/>
            <person name="Alvarado L."/>
            <person name="Arachchi H.M."/>
            <person name="Berlin A."/>
            <person name="Chapman S.B."/>
            <person name="Goldberg J."/>
            <person name="Griggs A."/>
            <person name="Gujja S."/>
            <person name="Hansen M."/>
            <person name="Howarth C."/>
            <person name="Imamovic A."/>
            <person name="Larimer J."/>
            <person name="McCowen C."/>
            <person name="Montmayeur A."/>
            <person name="Murphy C."/>
            <person name="Neiman D."/>
            <person name="Pearson M."/>
            <person name="Priest M."/>
            <person name="Roberts A."/>
            <person name="Saif S."/>
            <person name="Shea T."/>
            <person name="Sisk P."/>
            <person name="Sykes S."/>
            <person name="Wortman J."/>
            <person name="Nusbaum C."/>
            <person name="Birren B."/>
        </authorList>
    </citation>
    <scope>NUCLEOTIDE SEQUENCE [LARGE SCALE GENOMIC DNA]</scope>
    <source>
        <strain evidence="9 10">VS20</strain>
    </source>
</reference>
<dbReference type="GO" id="GO:0016579">
    <property type="term" value="P:protein deubiquitination"/>
    <property type="evidence" value="ECO:0007669"/>
    <property type="project" value="InterPro"/>
</dbReference>
<evidence type="ECO:0000256" key="4">
    <source>
        <dbReference type="ARBA" id="ARBA00022786"/>
    </source>
</evidence>
<dbReference type="GO" id="GO:0006508">
    <property type="term" value="P:proteolysis"/>
    <property type="evidence" value="ECO:0007669"/>
    <property type="project" value="UniProtKB-KW"/>
</dbReference>
<dbReference type="EMBL" id="JH767143">
    <property type="protein sequence ID" value="EQC37701.1"/>
    <property type="molecule type" value="Genomic_DNA"/>
</dbReference>
<keyword evidence="3" id="KW-0645">Protease</keyword>
<dbReference type="InParanoid" id="T0QSL1"/>
<dbReference type="Proteomes" id="UP000030762">
    <property type="component" value="Unassembled WGS sequence"/>
</dbReference>
<keyword evidence="6" id="KW-0788">Thiol protease</keyword>
<feature type="compositionally biased region" description="Pro residues" evidence="7">
    <location>
        <begin position="32"/>
        <end position="49"/>
    </location>
</feature>
<accession>T0QSL1</accession>
<evidence type="ECO:0000313" key="10">
    <source>
        <dbReference type="Proteomes" id="UP000030762"/>
    </source>
</evidence>
<dbReference type="InterPro" id="IPR028889">
    <property type="entry name" value="USP"/>
</dbReference>
<evidence type="ECO:0000256" key="3">
    <source>
        <dbReference type="ARBA" id="ARBA00022670"/>
    </source>
</evidence>